<dbReference type="Pfam" id="PF00085">
    <property type="entry name" value="Thioredoxin"/>
    <property type="match status" value="1"/>
</dbReference>
<dbReference type="Proteomes" id="UP000239663">
    <property type="component" value="Unassembled WGS sequence"/>
</dbReference>
<dbReference type="EMBL" id="PKOZ01000001">
    <property type="protein sequence ID" value="PQD97095.1"/>
    <property type="molecule type" value="Genomic_DNA"/>
</dbReference>
<dbReference type="Gene3D" id="3.40.30.10">
    <property type="entry name" value="Glutaredoxin"/>
    <property type="match status" value="1"/>
</dbReference>
<accession>A0A2S7N544</accession>
<keyword evidence="3" id="KW-1185">Reference proteome</keyword>
<dbReference type="OrthoDB" id="411356at2"/>
<gene>
    <name evidence="2" type="ORF">CYL18_04260</name>
</gene>
<evidence type="ECO:0000313" key="3">
    <source>
        <dbReference type="Proteomes" id="UP000239663"/>
    </source>
</evidence>
<sequence length="110" mass="12822">MKQIEELTSLNKIEDFLQQNNMSFLYISRQECSVCHAVLPQLRELLDHYPLIRLGHIDANVVPEVAAAYNILTVPVLLYFIEGQEVLRKARFIHFDELAEQIEKIVELNK</sequence>
<dbReference type="InterPro" id="IPR013766">
    <property type="entry name" value="Thioredoxin_domain"/>
</dbReference>
<reference evidence="2 3" key="1">
    <citation type="submission" date="2017-12" db="EMBL/GenBank/DDBJ databases">
        <title>Taxonomic description and draft genome of Pradoshia cofamensis Gen. nov., sp. nov., a thermotolerant bacillale isolated from anterior gut of earthworm Eisenia fetida.</title>
        <authorList>
            <person name="Saha T."/>
            <person name="Chakraborty R."/>
        </authorList>
    </citation>
    <scope>NUCLEOTIDE SEQUENCE [LARGE SCALE GENOMIC DNA]</scope>
    <source>
        <strain evidence="2 3">EAG3</strain>
    </source>
</reference>
<name>A0A2S7N544_9BACI</name>
<dbReference type="InterPro" id="IPR036249">
    <property type="entry name" value="Thioredoxin-like_sf"/>
</dbReference>
<evidence type="ECO:0000313" key="2">
    <source>
        <dbReference type="EMBL" id="PQD97095.1"/>
    </source>
</evidence>
<feature type="domain" description="Thioredoxin" evidence="1">
    <location>
        <begin position="17"/>
        <end position="102"/>
    </location>
</feature>
<dbReference type="CDD" id="cd02947">
    <property type="entry name" value="TRX_family"/>
    <property type="match status" value="1"/>
</dbReference>
<protein>
    <submittedName>
        <fullName evidence="2">Thiol reductase thioredoxin</fullName>
    </submittedName>
</protein>
<evidence type="ECO:0000259" key="1">
    <source>
        <dbReference type="Pfam" id="PF00085"/>
    </source>
</evidence>
<dbReference type="SUPFAM" id="SSF52833">
    <property type="entry name" value="Thioredoxin-like"/>
    <property type="match status" value="1"/>
</dbReference>
<organism evidence="2 3">
    <name type="scientific">Pradoshia eiseniae</name>
    <dbReference type="NCBI Taxonomy" id="2064768"/>
    <lineage>
        <taxon>Bacteria</taxon>
        <taxon>Bacillati</taxon>
        <taxon>Bacillota</taxon>
        <taxon>Bacilli</taxon>
        <taxon>Bacillales</taxon>
        <taxon>Bacillaceae</taxon>
        <taxon>Pradoshia</taxon>
    </lineage>
</organism>
<proteinExistence type="predicted"/>
<dbReference type="AlphaFoldDB" id="A0A2S7N544"/>
<comment type="caution">
    <text evidence="2">The sequence shown here is derived from an EMBL/GenBank/DDBJ whole genome shotgun (WGS) entry which is preliminary data.</text>
</comment>
<dbReference type="RefSeq" id="WP_104848190.1">
    <property type="nucleotide sequence ID" value="NZ_PKOZ01000001.1"/>
</dbReference>